<dbReference type="PROSITE" id="PS51913">
    <property type="entry name" value="HTH_HARE"/>
    <property type="match status" value="1"/>
</dbReference>
<reference evidence="3 4" key="1">
    <citation type="journal article" date="2013" name="Int. J. Syst. Evol. Microbiol.">
        <title>Marinicauda pacifica gen. nov., sp. nov., a prosthecate alphaproteobacterium of the family Hyphomonadaceae isolated from deep seawater.</title>
        <authorList>
            <person name="Zhang X.Y."/>
            <person name="Li G.W."/>
            <person name="Wang C.S."/>
            <person name="Zhang Y.J."/>
            <person name="Xu X.W."/>
            <person name="Li H."/>
            <person name="Liu A."/>
            <person name="Liu C."/>
            <person name="Xie B.B."/>
            <person name="Qin Q.L."/>
            <person name="Xu Z."/>
            <person name="Chen X.L."/>
            <person name="Zhou B.C."/>
            <person name="Zhang Y.Z."/>
        </authorList>
    </citation>
    <scope>NUCLEOTIDE SEQUENCE [LARGE SCALE GENOMIC DNA]</scope>
    <source>
        <strain evidence="3 4">P-1 km-3</strain>
    </source>
</reference>
<gene>
    <name evidence="3" type="ORF">E5162_07035</name>
</gene>
<sequence>MDSYLAIARAVLAETRKPLSSAEMLREAYLRDFVPDHLYGQTQHKTLQARLSEDILLHRQNSAFVRTSPGRFFLRILQKDPNIPQEYKYEFPAPVRAEQLSNFRVLCVKREQLTHGASEIRKASDISSLLSESKHVHAKHLDIDRDLVQVCSLTVIYNCGRILLNSYPSSAFLGLGSGKSVGLVTRVKEDDLSLFDGTAYGVREAALRSIAETLSPPESVMLRLQDPTQTNLCGAIWLSNRPSYRSMIALIVMVNFGSEYDPSLRFGPVSGLRWVDSEQLNAESTNYEPWSNELIYKSSILKNRIFSGHAQKTERGWDA</sequence>
<name>A0A4S2HB07_9PROT</name>
<dbReference type="GO" id="GO:0006355">
    <property type="term" value="P:regulation of DNA-templated transcription"/>
    <property type="evidence" value="ECO:0007669"/>
    <property type="project" value="InterPro"/>
</dbReference>
<proteinExistence type="predicted"/>
<evidence type="ECO:0000259" key="2">
    <source>
        <dbReference type="PROSITE" id="PS51913"/>
    </source>
</evidence>
<evidence type="ECO:0000313" key="3">
    <source>
        <dbReference type="EMBL" id="TGY92821.1"/>
    </source>
</evidence>
<feature type="domain" description="HTH HARE-type" evidence="2">
    <location>
        <begin position="2"/>
        <end position="77"/>
    </location>
</feature>
<comment type="caution">
    <text evidence="3">The sequence shown here is derived from an EMBL/GenBank/DDBJ whole genome shotgun (WGS) entry which is preliminary data.</text>
</comment>
<dbReference type="Gene3D" id="3.90.79.10">
    <property type="entry name" value="Nucleoside Triphosphate Pyrophosphohydrolase"/>
    <property type="match status" value="1"/>
</dbReference>
<evidence type="ECO:0000313" key="4">
    <source>
        <dbReference type="Proteomes" id="UP000305451"/>
    </source>
</evidence>
<dbReference type="EMBL" id="SRXV01000002">
    <property type="protein sequence ID" value="TGY92821.1"/>
    <property type="molecule type" value="Genomic_DNA"/>
</dbReference>
<keyword evidence="4" id="KW-1185">Reference proteome</keyword>
<dbReference type="Pfam" id="PF05066">
    <property type="entry name" value="HARE-HTH"/>
    <property type="match status" value="1"/>
</dbReference>
<dbReference type="InterPro" id="IPR007759">
    <property type="entry name" value="Asxl_HARE-HTH"/>
</dbReference>
<keyword evidence="1" id="KW-0804">Transcription</keyword>
<dbReference type="AlphaFoldDB" id="A0A4S2HB07"/>
<dbReference type="Proteomes" id="UP000305451">
    <property type="component" value="Unassembled WGS sequence"/>
</dbReference>
<accession>A0A4S2HB07</accession>
<organism evidence="3 4">
    <name type="scientific">Marinicauda pacifica</name>
    <dbReference type="NCBI Taxonomy" id="1133559"/>
    <lineage>
        <taxon>Bacteria</taxon>
        <taxon>Pseudomonadati</taxon>
        <taxon>Pseudomonadota</taxon>
        <taxon>Alphaproteobacteria</taxon>
        <taxon>Maricaulales</taxon>
        <taxon>Maricaulaceae</taxon>
        <taxon>Marinicauda</taxon>
    </lineage>
</organism>
<dbReference type="OrthoDB" id="7605387at2"/>
<protein>
    <recommendedName>
        <fullName evidence="2">HTH HARE-type domain-containing protein</fullName>
    </recommendedName>
</protein>
<evidence type="ECO:0000256" key="1">
    <source>
        <dbReference type="ARBA" id="ARBA00023163"/>
    </source>
</evidence>